<dbReference type="Pfam" id="PF12969">
    <property type="entry name" value="DUF3857"/>
    <property type="match status" value="1"/>
</dbReference>
<dbReference type="EMBL" id="CP134878">
    <property type="protein sequence ID" value="WNM20037.1"/>
    <property type="molecule type" value="Genomic_DNA"/>
</dbReference>
<accession>A0AA96F059</accession>
<keyword evidence="4" id="KW-1185">Reference proteome</keyword>
<dbReference type="EMBL" id="CP134890">
    <property type="protein sequence ID" value="WNM21426.1"/>
    <property type="molecule type" value="Genomic_DNA"/>
</dbReference>
<protein>
    <submittedName>
        <fullName evidence="3">DUF3857 domain-containing protein</fullName>
    </submittedName>
</protein>
<accession>A0AA96J314</accession>
<evidence type="ECO:0000259" key="1">
    <source>
        <dbReference type="Pfam" id="PF12969"/>
    </source>
</evidence>
<evidence type="ECO:0000313" key="2">
    <source>
        <dbReference type="EMBL" id="WNM20037.1"/>
    </source>
</evidence>
<dbReference type="InterPro" id="IPR038765">
    <property type="entry name" value="Papain-like_cys_pep_sf"/>
</dbReference>
<dbReference type="Gene3D" id="3.10.620.30">
    <property type="match status" value="1"/>
</dbReference>
<dbReference type="RefSeq" id="WP_313325134.1">
    <property type="nucleotide sequence ID" value="NZ_CP134878.1"/>
</dbReference>
<evidence type="ECO:0000313" key="4">
    <source>
        <dbReference type="Proteomes" id="UP001304515"/>
    </source>
</evidence>
<proteinExistence type="predicted"/>
<reference evidence="3 4" key="1">
    <citation type="submission" date="2023-09" db="EMBL/GenBank/DDBJ databases">
        <title>Flavobacterium sp. a novel bacteria isolate from Pepper rhizosphere.</title>
        <authorList>
            <person name="Peng Y."/>
            <person name="Lee J."/>
        </authorList>
    </citation>
    <scope>NUCLEOTIDE SEQUENCE [LARGE SCALE GENOMIC DNA]</scope>
    <source>
        <strain evidence="2">PMR2A8</strain>
        <strain evidence="3 4">PMTSA4</strain>
    </source>
</reference>
<sequence>MKSNIVFLFVLLVSNILYSQKPEYSVSKIPDSLKTNANAVIRLSDISVTIASQNSMIIQTKTVTTVLNEFGLRNLDLSDNYDKNRKILKIEATAYDAFGKELKSFRKKDFRDVSVADGVSIFNDNRALYLDYTPVSYPFTMIFESQVETSNTAFIPSWSPVDNYYVSTEKTLFTINFKPELKLKVKEDNFSTKIPVEKKETSNSISFISTLVNAKKREELAPNFTKVFPMVYFAVENFNLENVQGNATNWKDFGKWYYNSLLADTEEIPEPTIQKLRQLVGSEKNPVEIAKIVYKFVQEKTRYVSVQVGIGGWKPMLAKDVDKLGYGDCKALTNYTRSLLKALEVESYYTVVYAGKEKRNIKDDISSIQGNHVILTLPTEKEMLWLECTSQIQPFGFQGDFTDDRNVLIIKPEGGEIIKTRTFNENDNLKRTIGAYSVSEEGGMKATLKMISFGLQYDNEFQKERLSKEDQIKNYKEEFSNINNLKIKKINFSNNEKAIEFSEDLEFEADNYAQNTGGKLMFAVNAFSQNSYVPKKHRTRELPFEIERGFTDEAEISVSLPQGFNIEAKPNNFELSTEFGSYTIDFISSDNSNLVCKRKLVIKKGFYESSKFENYRKFRETIAKIDNSKVIISKT</sequence>
<dbReference type="SUPFAM" id="SSF54001">
    <property type="entry name" value="Cysteine proteinases"/>
    <property type="match status" value="1"/>
</dbReference>
<organism evidence="3 4">
    <name type="scientific">Flavobacterium capsici</name>
    <dbReference type="NCBI Taxonomy" id="3075618"/>
    <lineage>
        <taxon>Bacteria</taxon>
        <taxon>Pseudomonadati</taxon>
        <taxon>Bacteroidota</taxon>
        <taxon>Flavobacteriia</taxon>
        <taxon>Flavobacteriales</taxon>
        <taxon>Flavobacteriaceae</taxon>
        <taxon>Flavobacterium</taxon>
    </lineage>
</organism>
<dbReference type="Gene3D" id="2.60.120.1130">
    <property type="match status" value="1"/>
</dbReference>
<evidence type="ECO:0000313" key="3">
    <source>
        <dbReference type="EMBL" id="WNM21426.1"/>
    </source>
</evidence>
<dbReference type="AlphaFoldDB" id="A0AA96F059"/>
<dbReference type="Proteomes" id="UP001304515">
    <property type="component" value="Chromosome"/>
</dbReference>
<feature type="domain" description="DUF3857" evidence="1">
    <location>
        <begin position="55"/>
        <end position="196"/>
    </location>
</feature>
<dbReference type="InterPro" id="IPR024618">
    <property type="entry name" value="DUF3857"/>
</dbReference>
<dbReference type="KEGG" id="fcj:RN605_12145"/>
<gene>
    <name evidence="3" type="ORF">RN605_12145</name>
    <name evidence="2" type="ORF">RN608_04975</name>
</gene>
<dbReference type="Gene3D" id="2.60.40.3140">
    <property type="match status" value="1"/>
</dbReference>
<name>A0AA96F059_9FLAO</name>